<dbReference type="AlphaFoldDB" id="A0A9D4AXP8"/>
<reference evidence="1" key="1">
    <citation type="submission" date="2021-09" db="EMBL/GenBank/DDBJ databases">
        <title>The genome of Mauremys mutica provides insights into the evolution of semi-aquatic lifestyle.</title>
        <authorList>
            <person name="Gong S."/>
            <person name="Gao Y."/>
        </authorList>
    </citation>
    <scope>NUCLEOTIDE SEQUENCE</scope>
    <source>
        <strain evidence="1">MM-2020</strain>
        <tissue evidence="1">Muscle</tissue>
    </source>
</reference>
<organism evidence="1 2">
    <name type="scientific">Mauremys mutica</name>
    <name type="common">yellowpond turtle</name>
    <dbReference type="NCBI Taxonomy" id="74926"/>
    <lineage>
        <taxon>Eukaryota</taxon>
        <taxon>Metazoa</taxon>
        <taxon>Chordata</taxon>
        <taxon>Craniata</taxon>
        <taxon>Vertebrata</taxon>
        <taxon>Euteleostomi</taxon>
        <taxon>Archelosauria</taxon>
        <taxon>Testudinata</taxon>
        <taxon>Testudines</taxon>
        <taxon>Cryptodira</taxon>
        <taxon>Durocryptodira</taxon>
        <taxon>Testudinoidea</taxon>
        <taxon>Geoemydidae</taxon>
        <taxon>Geoemydinae</taxon>
        <taxon>Mauremys</taxon>
    </lineage>
</organism>
<accession>A0A9D4AXP8</accession>
<comment type="caution">
    <text evidence="1">The sequence shown here is derived from an EMBL/GenBank/DDBJ whole genome shotgun (WGS) entry which is preliminary data.</text>
</comment>
<evidence type="ECO:0000313" key="1">
    <source>
        <dbReference type="EMBL" id="KAH1172621.1"/>
    </source>
</evidence>
<sequence>MEMIYGSIAASTSTRVEDYSSRIFCSSNPSFITTPNFDSLMEESLLQAPADSIPDPVDSLPDCSCCSGHCCTTITTLSQESAKTSCAPEFISCLASELLFQGRIIPCNLRVYASPPTTFS</sequence>
<dbReference type="EMBL" id="JAHDVG010000482">
    <property type="protein sequence ID" value="KAH1172621.1"/>
    <property type="molecule type" value="Genomic_DNA"/>
</dbReference>
<gene>
    <name evidence="1" type="ORF">KIL84_016460</name>
</gene>
<evidence type="ECO:0000313" key="2">
    <source>
        <dbReference type="Proteomes" id="UP000827986"/>
    </source>
</evidence>
<keyword evidence="2" id="KW-1185">Reference proteome</keyword>
<name>A0A9D4AXP8_9SAUR</name>
<protein>
    <submittedName>
        <fullName evidence="1">Uncharacterized protein</fullName>
    </submittedName>
</protein>
<dbReference type="Proteomes" id="UP000827986">
    <property type="component" value="Unassembled WGS sequence"/>
</dbReference>
<proteinExistence type="predicted"/>